<dbReference type="NCBIfam" id="TIGR01262">
    <property type="entry name" value="maiA"/>
    <property type="match status" value="1"/>
</dbReference>
<dbReference type="CDD" id="cd03042">
    <property type="entry name" value="GST_N_Zeta"/>
    <property type="match status" value="1"/>
</dbReference>
<dbReference type="PANTHER" id="PTHR42673">
    <property type="entry name" value="MALEYLACETOACETATE ISOMERASE"/>
    <property type="match status" value="1"/>
</dbReference>
<dbReference type="Pfam" id="PF13409">
    <property type="entry name" value="GST_N_2"/>
    <property type="match status" value="1"/>
</dbReference>
<dbReference type="InterPro" id="IPR004045">
    <property type="entry name" value="Glutathione_S-Trfase_N"/>
</dbReference>
<dbReference type="PATRIC" id="fig|517011.3.peg.1553"/>
<dbReference type="Proteomes" id="UP000051386">
    <property type="component" value="Unassembled WGS sequence"/>
</dbReference>
<dbReference type="PANTHER" id="PTHR42673:SF21">
    <property type="entry name" value="GLUTATHIONE S-TRANSFERASE YFCF"/>
    <property type="match status" value="1"/>
</dbReference>
<dbReference type="GO" id="GO:0006749">
    <property type="term" value="P:glutathione metabolic process"/>
    <property type="evidence" value="ECO:0007669"/>
    <property type="project" value="TreeGrafter"/>
</dbReference>
<keyword evidence="4" id="KW-0413">Isomerase</keyword>
<dbReference type="EMBL" id="LDJK01000039">
    <property type="protein sequence ID" value="KRG73739.1"/>
    <property type="molecule type" value="Genomic_DNA"/>
</dbReference>
<protein>
    <submittedName>
        <fullName evidence="4">Maleylacetoacetate isomerase</fullName>
    </submittedName>
</protein>
<dbReference type="PROSITE" id="PS50404">
    <property type="entry name" value="GST_NTER"/>
    <property type="match status" value="1"/>
</dbReference>
<evidence type="ECO:0000259" key="3">
    <source>
        <dbReference type="PROSITE" id="PS50405"/>
    </source>
</evidence>
<dbReference type="FunFam" id="3.40.30.10:FF:000293">
    <property type="entry name" value="Maleylacetoacetate isomerase MaiA"/>
    <property type="match status" value="1"/>
</dbReference>
<name>A0A0R0CWU2_9GAMM</name>
<evidence type="ECO:0000259" key="2">
    <source>
        <dbReference type="PROSITE" id="PS50404"/>
    </source>
</evidence>
<dbReference type="GO" id="GO:0016034">
    <property type="term" value="F:maleylacetoacetate isomerase activity"/>
    <property type="evidence" value="ECO:0007669"/>
    <property type="project" value="TreeGrafter"/>
</dbReference>
<dbReference type="InterPro" id="IPR040079">
    <property type="entry name" value="Glutathione_S-Trfase"/>
</dbReference>
<evidence type="ECO:0000313" key="5">
    <source>
        <dbReference type="Proteomes" id="UP000051386"/>
    </source>
</evidence>
<dbReference type="GO" id="GO:0006559">
    <property type="term" value="P:L-phenylalanine catabolic process"/>
    <property type="evidence" value="ECO:0007669"/>
    <property type="project" value="TreeGrafter"/>
</dbReference>
<gene>
    <name evidence="4" type="ORF">ABB28_09425</name>
</gene>
<dbReference type="InterPro" id="IPR005955">
    <property type="entry name" value="GST_Zeta"/>
</dbReference>
<dbReference type="InterPro" id="IPR034330">
    <property type="entry name" value="GST_Zeta_C"/>
</dbReference>
<dbReference type="CDD" id="cd03191">
    <property type="entry name" value="GST_C_Zeta"/>
    <property type="match status" value="1"/>
</dbReference>
<proteinExistence type="inferred from homology"/>
<dbReference type="InterPro" id="IPR036249">
    <property type="entry name" value="Thioredoxin-like_sf"/>
</dbReference>
<reference evidence="4 5" key="1">
    <citation type="submission" date="2015-05" db="EMBL/GenBank/DDBJ databases">
        <title>Genome sequencing and analysis of members of genus Stenotrophomonas.</title>
        <authorList>
            <person name="Patil P.P."/>
            <person name="Midha S."/>
            <person name="Patil P.B."/>
        </authorList>
    </citation>
    <scope>NUCLEOTIDE SEQUENCE [LARGE SCALE GENOMIC DNA]</scope>
    <source>
        <strain evidence="4 5">DSM 21508</strain>
    </source>
</reference>
<evidence type="ECO:0000313" key="4">
    <source>
        <dbReference type="EMBL" id="KRG73739.1"/>
    </source>
</evidence>
<feature type="domain" description="GST N-terminal" evidence="2">
    <location>
        <begin position="5"/>
        <end position="88"/>
    </location>
</feature>
<dbReference type="GO" id="GO:0005737">
    <property type="term" value="C:cytoplasm"/>
    <property type="evidence" value="ECO:0007669"/>
    <property type="project" value="InterPro"/>
</dbReference>
<dbReference type="SFLD" id="SFLDG00358">
    <property type="entry name" value="Main_(cytGST)"/>
    <property type="match status" value="1"/>
</dbReference>
<dbReference type="InterPro" id="IPR034333">
    <property type="entry name" value="GST_Zeta_N"/>
</dbReference>
<feature type="domain" description="GST C-terminal" evidence="3">
    <location>
        <begin position="93"/>
        <end position="220"/>
    </location>
</feature>
<dbReference type="InterPro" id="IPR010987">
    <property type="entry name" value="Glutathione-S-Trfase_C-like"/>
</dbReference>
<dbReference type="GO" id="GO:0004364">
    <property type="term" value="F:glutathione transferase activity"/>
    <property type="evidence" value="ECO:0007669"/>
    <property type="project" value="TreeGrafter"/>
</dbReference>
<accession>A0A0R0CWU2</accession>
<evidence type="ECO:0000256" key="1">
    <source>
        <dbReference type="ARBA" id="ARBA00010007"/>
    </source>
</evidence>
<dbReference type="Pfam" id="PF13410">
    <property type="entry name" value="GST_C_2"/>
    <property type="match status" value="1"/>
</dbReference>
<comment type="caution">
    <text evidence="4">The sequence shown here is derived from an EMBL/GenBank/DDBJ whole genome shotgun (WGS) entry which is preliminary data.</text>
</comment>
<dbReference type="Gene3D" id="1.20.1050.10">
    <property type="match status" value="1"/>
</dbReference>
<organism evidence="4 5">
    <name type="scientific">Stenotrophomonas chelatiphaga</name>
    <dbReference type="NCBI Taxonomy" id="517011"/>
    <lineage>
        <taxon>Bacteria</taxon>
        <taxon>Pseudomonadati</taxon>
        <taxon>Pseudomonadota</taxon>
        <taxon>Gammaproteobacteria</taxon>
        <taxon>Lysobacterales</taxon>
        <taxon>Lysobacteraceae</taxon>
        <taxon>Stenotrophomonas</taxon>
    </lineage>
</organism>
<comment type="similarity">
    <text evidence="1">Belongs to the GST superfamily. Zeta family.</text>
</comment>
<dbReference type="FunFam" id="1.20.1050.10:FF:000017">
    <property type="entry name" value="Maleylacetoacetate isomerase"/>
    <property type="match status" value="1"/>
</dbReference>
<keyword evidence="5" id="KW-1185">Reference proteome</keyword>
<sequence>MGGQGGIVLHTYWRSSAAYRVRIGLNLKGVAWQGHAVHLVRGGGEQHRDSYHRLNPQELVPTLQHRGQVLTQSMAILEYLDEVFAEPPLLPVDPVARARVRALAQLVACDIHPINNLRVMQYLEGPLQLAADARTQWTLHWMAEGLSAMETMLAASADTGTFCHGDQPGLADACLVPQLYNAHRFGLDLAGYPILRRIEAACLALPAFDAARPENQPDAA</sequence>
<dbReference type="SFLD" id="SFLDS00019">
    <property type="entry name" value="Glutathione_Transferase_(cytos"/>
    <property type="match status" value="1"/>
</dbReference>
<dbReference type="SUPFAM" id="SSF52833">
    <property type="entry name" value="Thioredoxin-like"/>
    <property type="match status" value="1"/>
</dbReference>
<dbReference type="Gene3D" id="3.40.30.10">
    <property type="entry name" value="Glutaredoxin"/>
    <property type="match status" value="1"/>
</dbReference>
<dbReference type="InterPro" id="IPR036282">
    <property type="entry name" value="Glutathione-S-Trfase_C_sf"/>
</dbReference>
<dbReference type="PROSITE" id="PS50405">
    <property type="entry name" value="GST_CTER"/>
    <property type="match status" value="1"/>
</dbReference>
<dbReference type="SUPFAM" id="SSF47616">
    <property type="entry name" value="GST C-terminal domain-like"/>
    <property type="match status" value="1"/>
</dbReference>
<dbReference type="AlphaFoldDB" id="A0A0R0CWU2"/>